<name>A0AAP3GAW6_BRELA</name>
<evidence type="ECO:0000313" key="4">
    <source>
        <dbReference type="Proteomes" id="UP000239759"/>
    </source>
</evidence>
<evidence type="ECO:0000313" key="3">
    <source>
        <dbReference type="EMBL" id="PPB02386.1"/>
    </source>
</evidence>
<evidence type="ECO:0000256" key="1">
    <source>
        <dbReference type="SAM" id="Phobius"/>
    </source>
</evidence>
<keyword evidence="1" id="KW-1133">Transmembrane helix</keyword>
<evidence type="ECO:0000313" key="5">
    <source>
        <dbReference type="Proteomes" id="UP001077662"/>
    </source>
</evidence>
<accession>A0AAP3GAW6</accession>
<reference evidence="3 4" key="1">
    <citation type="submission" date="2018-02" db="EMBL/GenBank/DDBJ databases">
        <title>Comparative analysis of genomes of three Brevibacillus laterosporus strains producers of potent antimicrobials isolated from silage.</title>
        <authorList>
            <person name="Kojic M."/>
            <person name="Miljkovic M."/>
            <person name="Studholme D."/>
            <person name="Filipic B."/>
        </authorList>
    </citation>
    <scope>NUCLEOTIDE SEQUENCE [LARGE SCALE GENOMIC DNA]</scope>
    <source>
        <strain evidence="3 4">BGSP11</strain>
    </source>
</reference>
<feature type="transmembrane region" description="Helical" evidence="1">
    <location>
        <begin position="57"/>
        <end position="76"/>
    </location>
</feature>
<dbReference type="AlphaFoldDB" id="A0AAP3GAW6"/>
<keyword evidence="1" id="KW-0812">Transmembrane</keyword>
<gene>
    <name evidence="3" type="ORF">C4A77_11655</name>
    <name evidence="2" type="ORF">O0554_25395</name>
</gene>
<dbReference type="RefSeq" id="WP_104031899.1">
    <property type="nucleotide sequence ID" value="NZ_JANSGW010000059.1"/>
</dbReference>
<dbReference type="EMBL" id="JAPTNE010000059">
    <property type="protein sequence ID" value="MCZ0810181.1"/>
    <property type="molecule type" value="Genomic_DNA"/>
</dbReference>
<evidence type="ECO:0000313" key="2">
    <source>
        <dbReference type="EMBL" id="MCZ0810181.1"/>
    </source>
</evidence>
<proteinExistence type="predicted"/>
<organism evidence="2 5">
    <name type="scientific">Brevibacillus laterosporus</name>
    <name type="common">Bacillus laterosporus</name>
    <dbReference type="NCBI Taxonomy" id="1465"/>
    <lineage>
        <taxon>Bacteria</taxon>
        <taxon>Bacillati</taxon>
        <taxon>Bacillota</taxon>
        <taxon>Bacilli</taxon>
        <taxon>Bacillales</taxon>
        <taxon>Paenibacillaceae</taxon>
        <taxon>Brevibacillus</taxon>
    </lineage>
</organism>
<dbReference type="Proteomes" id="UP001077662">
    <property type="component" value="Unassembled WGS sequence"/>
</dbReference>
<keyword evidence="1" id="KW-0472">Membrane</keyword>
<comment type="caution">
    <text evidence="2">The sequence shown here is derived from an EMBL/GenBank/DDBJ whole genome shotgun (WGS) entry which is preliminary data.</text>
</comment>
<protein>
    <submittedName>
        <fullName evidence="2">Uncharacterized protein</fullName>
    </submittedName>
</protein>
<dbReference type="Proteomes" id="UP000239759">
    <property type="component" value="Unassembled WGS sequence"/>
</dbReference>
<dbReference type="EMBL" id="PRKQ01000012">
    <property type="protein sequence ID" value="PPB02386.1"/>
    <property type="molecule type" value="Genomic_DNA"/>
</dbReference>
<sequence>MSIPQIVQKGIALILCIAGWYVTSESSILGRDAAFSYISGFKSIDPPEYLKLMENFIFSYQLAGGILLSIGLVYLLKGLDHQK</sequence>
<reference evidence="2" key="2">
    <citation type="submission" date="2022-09" db="EMBL/GenBank/DDBJ databases">
        <title>Genome analysis and characterization of larvicidal activity of Brevibacillus strains.</title>
        <authorList>
            <person name="Patrusheva E.V."/>
            <person name="Izotova A.O."/>
            <person name="Toshchakov S.V."/>
            <person name="Sineoky S.P."/>
        </authorList>
    </citation>
    <scope>NUCLEOTIDE SEQUENCE</scope>
    <source>
        <strain evidence="2">VKPM_B-13247</strain>
    </source>
</reference>